<evidence type="ECO:0000256" key="1">
    <source>
        <dbReference type="SAM" id="MobiDB-lite"/>
    </source>
</evidence>
<keyword evidence="2" id="KW-0812">Transmembrane</keyword>
<feature type="compositionally biased region" description="Basic and acidic residues" evidence="1">
    <location>
        <begin position="144"/>
        <end position="165"/>
    </location>
</feature>
<dbReference type="Proteomes" id="UP001595791">
    <property type="component" value="Unassembled WGS sequence"/>
</dbReference>
<sequence>MAYPALDPTSGPAPLSLRRVAIFLGLSVLVHGLLLLWRPPEPSAPPKPGLTSLQVQLQRLAEPTVVPPPPPAKRPPPPPPPKAPPRKHPPPATERKKTSAAPTAPPSATPAAAPMSVPASTNETFTISAPAATSSTETSTSGRLDLEGARQMARDIDRNRRDKPAPGHPALAQQQSEQETAMARSINKAARPDCREAYAGMGLLAAPMLIKDGVTDKGCKW</sequence>
<evidence type="ECO:0008006" key="5">
    <source>
        <dbReference type="Google" id="ProtNLM"/>
    </source>
</evidence>
<feature type="compositionally biased region" description="Low complexity" evidence="1">
    <location>
        <begin position="109"/>
        <end position="141"/>
    </location>
</feature>
<feature type="compositionally biased region" description="Pro residues" evidence="1">
    <location>
        <begin position="65"/>
        <end position="83"/>
    </location>
</feature>
<dbReference type="EMBL" id="JBHSBU010000001">
    <property type="protein sequence ID" value="MFC4159309.1"/>
    <property type="molecule type" value="Genomic_DNA"/>
</dbReference>
<organism evidence="3 4">
    <name type="scientific">Chitinimonas lacunae</name>
    <dbReference type="NCBI Taxonomy" id="1963018"/>
    <lineage>
        <taxon>Bacteria</taxon>
        <taxon>Pseudomonadati</taxon>
        <taxon>Pseudomonadota</taxon>
        <taxon>Betaproteobacteria</taxon>
        <taxon>Neisseriales</taxon>
        <taxon>Chitinibacteraceae</taxon>
        <taxon>Chitinimonas</taxon>
    </lineage>
</organism>
<evidence type="ECO:0000256" key="2">
    <source>
        <dbReference type="SAM" id="Phobius"/>
    </source>
</evidence>
<feature type="transmembrane region" description="Helical" evidence="2">
    <location>
        <begin position="20"/>
        <end position="37"/>
    </location>
</feature>
<gene>
    <name evidence="3" type="ORF">ACFOW7_08060</name>
</gene>
<reference evidence="4" key="1">
    <citation type="journal article" date="2019" name="Int. J. Syst. Evol. Microbiol.">
        <title>The Global Catalogue of Microorganisms (GCM) 10K type strain sequencing project: providing services to taxonomists for standard genome sequencing and annotation.</title>
        <authorList>
            <consortium name="The Broad Institute Genomics Platform"/>
            <consortium name="The Broad Institute Genome Sequencing Center for Infectious Disease"/>
            <person name="Wu L."/>
            <person name="Ma J."/>
        </authorList>
    </citation>
    <scope>NUCLEOTIDE SEQUENCE [LARGE SCALE GENOMIC DNA]</scope>
    <source>
        <strain evidence="4">LMG 29894</strain>
    </source>
</reference>
<accession>A0ABV8MN10</accession>
<keyword evidence="4" id="KW-1185">Reference proteome</keyword>
<keyword evidence="2" id="KW-0472">Membrane</keyword>
<feature type="region of interest" description="Disordered" evidence="1">
    <location>
        <begin position="43"/>
        <end position="187"/>
    </location>
</feature>
<evidence type="ECO:0000313" key="4">
    <source>
        <dbReference type="Proteomes" id="UP001595791"/>
    </source>
</evidence>
<evidence type="ECO:0000313" key="3">
    <source>
        <dbReference type="EMBL" id="MFC4159309.1"/>
    </source>
</evidence>
<proteinExistence type="predicted"/>
<name>A0ABV8MN10_9NEIS</name>
<comment type="caution">
    <text evidence="3">The sequence shown here is derived from an EMBL/GenBank/DDBJ whole genome shotgun (WGS) entry which is preliminary data.</text>
</comment>
<protein>
    <recommendedName>
        <fullName evidence="5">Energy transducer TonB</fullName>
    </recommendedName>
</protein>
<dbReference type="RefSeq" id="WP_378162931.1">
    <property type="nucleotide sequence ID" value="NZ_JBHSBU010000001.1"/>
</dbReference>
<keyword evidence="2" id="KW-1133">Transmembrane helix</keyword>